<evidence type="ECO:0000313" key="1">
    <source>
        <dbReference type="EMBL" id="EFC87362.1"/>
    </source>
</evidence>
<dbReference type="Proteomes" id="UP000003344">
    <property type="component" value="Unassembled WGS sequence"/>
</dbReference>
<comment type="caution">
    <text evidence="1">The sequence shown here is derived from an EMBL/GenBank/DDBJ whole genome shotgun (WGS) entry which is preliminary data.</text>
</comment>
<sequence length="42" mass="5073">MNFWRNIWFDGSQRKNGKPRSCKRSSEKFFRRPFACLAQSGF</sequence>
<accession>D3A011</accession>
<dbReference type="EMBL" id="ACDX02000022">
    <property type="protein sequence ID" value="EFC87362.1"/>
    <property type="molecule type" value="Genomic_DNA"/>
</dbReference>
<gene>
    <name evidence="1" type="ORF">NEIMUCOT_06246</name>
</gene>
<name>D3A011_NEIM2</name>
<protein>
    <submittedName>
        <fullName evidence="1">Uncharacterized protein</fullName>
    </submittedName>
</protein>
<organism evidence="1 2">
    <name type="scientific">Neisseria mucosa (strain ATCC 25996 / DSM 4631 / NCTC 10774 / M26)</name>
    <dbReference type="NCBI Taxonomy" id="546266"/>
    <lineage>
        <taxon>Bacteria</taxon>
        <taxon>Pseudomonadati</taxon>
        <taxon>Pseudomonadota</taxon>
        <taxon>Betaproteobacteria</taxon>
        <taxon>Neisseriales</taxon>
        <taxon>Neisseriaceae</taxon>
        <taxon>Neisseria</taxon>
    </lineage>
</organism>
<dbReference type="AlphaFoldDB" id="D3A011"/>
<reference evidence="1 2" key="1">
    <citation type="submission" date="2009-10" db="EMBL/GenBank/DDBJ databases">
        <authorList>
            <person name="Weinstock G."/>
            <person name="Sodergren E."/>
            <person name="Clifton S."/>
            <person name="Fulton L."/>
            <person name="Fulton B."/>
            <person name="Courtney L."/>
            <person name="Fronick C."/>
            <person name="Harrison M."/>
            <person name="Strong C."/>
            <person name="Farmer C."/>
            <person name="Delahaunty K."/>
            <person name="Markovic C."/>
            <person name="Hall O."/>
            <person name="Minx P."/>
            <person name="Tomlinson C."/>
            <person name="Mitreva M."/>
            <person name="Nelson J."/>
            <person name="Hou S."/>
            <person name="Wollam A."/>
            <person name="Pepin K.H."/>
            <person name="Johnson M."/>
            <person name="Bhonagiri V."/>
            <person name="Nash W.E."/>
            <person name="Warren W."/>
            <person name="Chinwalla A."/>
            <person name="Mardis E.R."/>
            <person name="Wilson R.K."/>
        </authorList>
    </citation>
    <scope>NUCLEOTIDE SEQUENCE [LARGE SCALE GENOMIC DNA]</scope>
    <source>
        <strain evidence="2">ATCC 25996 / DSM 4631 / NCTC 10774 / M26</strain>
    </source>
</reference>
<proteinExistence type="predicted"/>
<evidence type="ECO:0000313" key="2">
    <source>
        <dbReference type="Proteomes" id="UP000003344"/>
    </source>
</evidence>